<comment type="subcellular location">
    <subcellularLocation>
        <location evidence="1 7 8">Cytoplasm</location>
    </subcellularLocation>
</comment>
<name>A0A2A6FNZ9_9MICO</name>
<evidence type="ECO:0000256" key="5">
    <source>
        <dbReference type="ARBA" id="ARBA00022741"/>
    </source>
</evidence>
<dbReference type="GO" id="GO:0051301">
    <property type="term" value="P:cell division"/>
    <property type="evidence" value="ECO:0007669"/>
    <property type="project" value="UniProtKB-KW"/>
</dbReference>
<dbReference type="HAMAP" id="MF_00639">
    <property type="entry name" value="MurD"/>
    <property type="match status" value="1"/>
</dbReference>
<dbReference type="GO" id="GO:0071555">
    <property type="term" value="P:cell wall organization"/>
    <property type="evidence" value="ECO:0007669"/>
    <property type="project" value="UniProtKB-KW"/>
</dbReference>
<dbReference type="PANTHER" id="PTHR43692:SF1">
    <property type="entry name" value="UDP-N-ACETYLMURAMOYLALANINE--D-GLUTAMATE LIGASE"/>
    <property type="match status" value="1"/>
</dbReference>
<accession>A0A2A6FNZ9</accession>
<feature type="domain" description="Mur ligase C-terminal" evidence="10">
    <location>
        <begin position="368"/>
        <end position="487"/>
    </location>
</feature>
<comment type="similarity">
    <text evidence="7">Belongs to the MurCDEF family.</text>
</comment>
<protein>
    <recommendedName>
        <fullName evidence="7 8">UDP-N-acetylmuramoylalanine--D-glutamate ligase</fullName>
        <ecNumber evidence="7 8">6.3.2.9</ecNumber>
    </recommendedName>
    <alternativeName>
        <fullName evidence="7">D-glutamic acid-adding enzyme</fullName>
    </alternativeName>
    <alternativeName>
        <fullName evidence="7">UDP-N-acetylmuramoyl-L-alanyl-D-glutamate synthetase</fullName>
    </alternativeName>
</protein>
<dbReference type="GO" id="GO:0008360">
    <property type="term" value="P:regulation of cell shape"/>
    <property type="evidence" value="ECO:0007669"/>
    <property type="project" value="UniProtKB-KW"/>
</dbReference>
<dbReference type="SUPFAM" id="SSF53623">
    <property type="entry name" value="MurD-like peptide ligases, catalytic domain"/>
    <property type="match status" value="1"/>
</dbReference>
<dbReference type="Gene3D" id="3.40.1190.10">
    <property type="entry name" value="Mur-like, catalytic domain"/>
    <property type="match status" value="1"/>
</dbReference>
<feature type="binding site" evidence="7">
    <location>
        <begin position="155"/>
        <end position="161"/>
    </location>
    <ligand>
        <name>ATP</name>
        <dbReference type="ChEBI" id="CHEBI:30616"/>
    </ligand>
</feature>
<proteinExistence type="inferred from homology"/>
<evidence type="ECO:0000313" key="12">
    <source>
        <dbReference type="EMBL" id="PDQ34614.1"/>
    </source>
</evidence>
<keyword evidence="7 8" id="KW-0131">Cell cycle</keyword>
<dbReference type="GO" id="GO:0005737">
    <property type="term" value="C:cytoplasm"/>
    <property type="evidence" value="ECO:0007669"/>
    <property type="project" value="UniProtKB-SubCell"/>
</dbReference>
<dbReference type="SUPFAM" id="SSF53244">
    <property type="entry name" value="MurD-like peptide ligases, peptide-binding domain"/>
    <property type="match status" value="1"/>
</dbReference>
<evidence type="ECO:0000256" key="6">
    <source>
        <dbReference type="ARBA" id="ARBA00022840"/>
    </source>
</evidence>
<dbReference type="InterPro" id="IPR005762">
    <property type="entry name" value="MurD"/>
</dbReference>
<dbReference type="EC" id="6.3.2.9" evidence="7 8"/>
<evidence type="ECO:0000256" key="3">
    <source>
        <dbReference type="ARBA" id="ARBA00022490"/>
    </source>
</evidence>
<dbReference type="InterPro" id="IPR036615">
    <property type="entry name" value="Mur_ligase_C_dom_sf"/>
</dbReference>
<evidence type="ECO:0000313" key="13">
    <source>
        <dbReference type="Proteomes" id="UP000219994"/>
    </source>
</evidence>
<evidence type="ECO:0000256" key="1">
    <source>
        <dbReference type="ARBA" id="ARBA00004496"/>
    </source>
</evidence>
<comment type="catalytic activity">
    <reaction evidence="7 8">
        <text>UDP-N-acetyl-alpha-D-muramoyl-L-alanine + D-glutamate + ATP = UDP-N-acetyl-alpha-D-muramoyl-L-alanyl-D-glutamate + ADP + phosphate + H(+)</text>
        <dbReference type="Rhea" id="RHEA:16429"/>
        <dbReference type="ChEBI" id="CHEBI:15378"/>
        <dbReference type="ChEBI" id="CHEBI:29986"/>
        <dbReference type="ChEBI" id="CHEBI:30616"/>
        <dbReference type="ChEBI" id="CHEBI:43474"/>
        <dbReference type="ChEBI" id="CHEBI:83898"/>
        <dbReference type="ChEBI" id="CHEBI:83900"/>
        <dbReference type="ChEBI" id="CHEBI:456216"/>
        <dbReference type="EC" id="6.3.2.9"/>
    </reaction>
</comment>
<feature type="region of interest" description="Disordered" evidence="9">
    <location>
        <begin position="1"/>
        <end position="23"/>
    </location>
</feature>
<comment type="function">
    <text evidence="7 8">Cell wall formation. Catalyzes the addition of glutamate to the nucleotide precursor UDP-N-acetylmuramoyl-L-alanine (UMA).</text>
</comment>
<keyword evidence="5 7" id="KW-0547">Nucleotide-binding</keyword>
<evidence type="ECO:0000259" key="11">
    <source>
        <dbReference type="Pfam" id="PF08245"/>
    </source>
</evidence>
<dbReference type="GO" id="GO:0008764">
    <property type="term" value="F:UDP-N-acetylmuramoylalanine-D-glutamate ligase activity"/>
    <property type="evidence" value="ECO:0007669"/>
    <property type="project" value="UniProtKB-UniRule"/>
</dbReference>
<keyword evidence="4 7" id="KW-0436">Ligase</keyword>
<dbReference type="Gene3D" id="3.90.190.20">
    <property type="entry name" value="Mur ligase, C-terminal domain"/>
    <property type="match status" value="1"/>
</dbReference>
<evidence type="ECO:0000256" key="8">
    <source>
        <dbReference type="RuleBase" id="RU003664"/>
    </source>
</evidence>
<sequence>MGETTHPDPDSTARGPGGDGNDPIARLNSLNSWHSDWSGLRVAVVGLGVTGFSVADTLAELGAEVLVVAPATGTDDRAMILEVVGVSVVSDPLDSIPAALIGFAPELIIVSPGFRPEHPVLVWAGEKQIAVWGDIELAWRVRDKVNPAEWIVVTGTNGKTTTVRLAAHLLAAHGVRVAPCGNIGVPVLDAVRDPVGFDVFVVELSSFQLHAMPRHGPGAIHPWSSAVLNIADDHLDWHGSRAAYRAAKATVYENTKVACVYNRADVATVRLVEEADVEEGARAIGFGLDVPGPSDVGIVDGILCDRAFLEERRTSALEVTTVEELAAHGLGAPHTVANVLAATALARSYGVPVAVIRDAVTTFRLDEHRIQPVAQDGGIRWVDDSKATNPHAAHASLRACESVVWIVGGLLKGVDVDDLVREHVQRLRAAIVIGVDRVAIVEAFRRHAPGLPLFEVSTRDTENVMSAAVALAAQVAQPGDTVLLAPAAASMDQFIDYGDRGRRFQAAVLRHLGGEANDGSHAPASPDSGGGS</sequence>
<dbReference type="Pfam" id="PF08245">
    <property type="entry name" value="Mur_ligase_M"/>
    <property type="match status" value="1"/>
</dbReference>
<keyword evidence="7 8" id="KW-0132">Cell division</keyword>
<dbReference type="EMBL" id="NAEP01000050">
    <property type="protein sequence ID" value="PDQ34614.1"/>
    <property type="molecule type" value="Genomic_DNA"/>
</dbReference>
<dbReference type="Proteomes" id="UP000219994">
    <property type="component" value="Unassembled WGS sequence"/>
</dbReference>
<dbReference type="AlphaFoldDB" id="A0A2A6FNZ9"/>
<feature type="domain" description="Mur ligase central" evidence="11">
    <location>
        <begin position="153"/>
        <end position="346"/>
    </location>
</feature>
<keyword evidence="7 8" id="KW-0133">Cell shape</keyword>
<evidence type="ECO:0000259" key="10">
    <source>
        <dbReference type="Pfam" id="PF02875"/>
    </source>
</evidence>
<feature type="compositionally biased region" description="Basic and acidic residues" evidence="9">
    <location>
        <begin position="1"/>
        <end position="11"/>
    </location>
</feature>
<dbReference type="GO" id="GO:0009252">
    <property type="term" value="P:peptidoglycan biosynthetic process"/>
    <property type="evidence" value="ECO:0007669"/>
    <property type="project" value="UniProtKB-UniRule"/>
</dbReference>
<organism evidence="12 13">
    <name type="scientific">Candidatus Lumbricidiphila eiseniae</name>
    <dbReference type="NCBI Taxonomy" id="1969409"/>
    <lineage>
        <taxon>Bacteria</taxon>
        <taxon>Bacillati</taxon>
        <taxon>Actinomycetota</taxon>
        <taxon>Actinomycetes</taxon>
        <taxon>Micrococcales</taxon>
        <taxon>Microbacteriaceae</taxon>
        <taxon>Candidatus Lumbricidiphila</taxon>
    </lineage>
</organism>
<dbReference type="SUPFAM" id="SSF51984">
    <property type="entry name" value="MurCD N-terminal domain"/>
    <property type="match status" value="1"/>
</dbReference>
<dbReference type="NCBIfam" id="TIGR01087">
    <property type="entry name" value="murD"/>
    <property type="match status" value="1"/>
</dbReference>
<dbReference type="UniPathway" id="UPA00219"/>
<keyword evidence="6 7" id="KW-0067">ATP-binding</keyword>
<dbReference type="PANTHER" id="PTHR43692">
    <property type="entry name" value="UDP-N-ACETYLMURAMOYLALANINE--D-GLUTAMATE LIGASE"/>
    <property type="match status" value="1"/>
</dbReference>
<dbReference type="GO" id="GO:0005524">
    <property type="term" value="F:ATP binding"/>
    <property type="evidence" value="ECO:0007669"/>
    <property type="project" value="UniProtKB-UniRule"/>
</dbReference>
<keyword evidence="3 7" id="KW-0963">Cytoplasm</keyword>
<dbReference type="Pfam" id="PF02875">
    <property type="entry name" value="Mur_ligase_C"/>
    <property type="match status" value="1"/>
</dbReference>
<dbReference type="InterPro" id="IPR036565">
    <property type="entry name" value="Mur-like_cat_sf"/>
</dbReference>
<evidence type="ECO:0000256" key="9">
    <source>
        <dbReference type="SAM" id="MobiDB-lite"/>
    </source>
</evidence>
<evidence type="ECO:0000256" key="4">
    <source>
        <dbReference type="ARBA" id="ARBA00022598"/>
    </source>
</evidence>
<evidence type="ECO:0000256" key="2">
    <source>
        <dbReference type="ARBA" id="ARBA00004752"/>
    </source>
</evidence>
<reference evidence="13" key="1">
    <citation type="submission" date="2017-03" db="EMBL/GenBank/DDBJ databases">
        <authorList>
            <person name="Lund M.B."/>
        </authorList>
    </citation>
    <scope>NUCLEOTIDE SEQUENCE [LARGE SCALE GENOMIC DNA]</scope>
</reference>
<gene>
    <name evidence="7" type="primary">murD</name>
    <name evidence="12" type="ORF">B5766_10560</name>
</gene>
<evidence type="ECO:0000256" key="7">
    <source>
        <dbReference type="HAMAP-Rule" id="MF_00639"/>
    </source>
</evidence>
<comment type="pathway">
    <text evidence="2 7 8">Cell wall biogenesis; peptidoglycan biosynthesis.</text>
</comment>
<dbReference type="Gene3D" id="3.40.50.720">
    <property type="entry name" value="NAD(P)-binding Rossmann-like Domain"/>
    <property type="match status" value="1"/>
</dbReference>
<keyword evidence="7 8" id="KW-0961">Cell wall biogenesis/degradation</keyword>
<dbReference type="InterPro" id="IPR004101">
    <property type="entry name" value="Mur_ligase_C"/>
</dbReference>
<keyword evidence="7 8" id="KW-0573">Peptidoglycan synthesis</keyword>
<comment type="caution">
    <text evidence="12">The sequence shown here is derived from an EMBL/GenBank/DDBJ whole genome shotgun (WGS) entry which is preliminary data.</text>
</comment>
<dbReference type="InterPro" id="IPR013221">
    <property type="entry name" value="Mur_ligase_cen"/>
</dbReference>